<evidence type="ECO:0000256" key="6">
    <source>
        <dbReference type="ARBA" id="ARBA00022840"/>
    </source>
</evidence>
<dbReference type="Proteomes" id="UP000824469">
    <property type="component" value="Unassembled WGS sequence"/>
</dbReference>
<keyword evidence="5" id="KW-0418">Kinase</keyword>
<gene>
    <name evidence="8" type="ORF">KI387_010951</name>
</gene>
<evidence type="ECO:0000313" key="9">
    <source>
        <dbReference type="Proteomes" id="UP000824469"/>
    </source>
</evidence>
<sequence>FVIQLWVMKASFTFLLSLFLFIVKRVTCEAEGLRACDALHAAGPSKVVITSLDIDGTLLLIGSHQKIKGHPAEQFKIAMPKIPAYFTGTGDLMTALLLGWSNKYPEELWKASELAVSSLQEYNALSCEELPFVSSTILFSSAKRVEIIFSSLWEGI</sequence>
<keyword evidence="9" id="KW-1185">Reference proteome</keyword>
<evidence type="ECO:0000256" key="2">
    <source>
        <dbReference type="ARBA" id="ARBA00012104"/>
    </source>
</evidence>
<dbReference type="InterPro" id="IPR004625">
    <property type="entry name" value="PyrdxlKinase"/>
</dbReference>
<evidence type="ECO:0000256" key="1">
    <source>
        <dbReference type="ARBA" id="ARBA00008805"/>
    </source>
</evidence>
<dbReference type="SUPFAM" id="SSF53613">
    <property type="entry name" value="Ribokinase-like"/>
    <property type="match status" value="1"/>
</dbReference>
<keyword evidence="6" id="KW-0067">ATP-binding</keyword>
<dbReference type="InterPro" id="IPR029056">
    <property type="entry name" value="Ribokinase-like"/>
</dbReference>
<proteinExistence type="inferred from homology"/>
<dbReference type="Gene3D" id="3.40.1190.20">
    <property type="match status" value="1"/>
</dbReference>
<dbReference type="GO" id="GO:0005524">
    <property type="term" value="F:ATP binding"/>
    <property type="evidence" value="ECO:0007669"/>
    <property type="project" value="UniProtKB-KW"/>
</dbReference>
<evidence type="ECO:0000256" key="7">
    <source>
        <dbReference type="SAM" id="SignalP"/>
    </source>
</evidence>
<evidence type="ECO:0000256" key="4">
    <source>
        <dbReference type="ARBA" id="ARBA00022741"/>
    </source>
</evidence>
<organism evidence="8 9">
    <name type="scientific">Taxus chinensis</name>
    <name type="common">Chinese yew</name>
    <name type="synonym">Taxus wallichiana var. chinensis</name>
    <dbReference type="NCBI Taxonomy" id="29808"/>
    <lineage>
        <taxon>Eukaryota</taxon>
        <taxon>Viridiplantae</taxon>
        <taxon>Streptophyta</taxon>
        <taxon>Embryophyta</taxon>
        <taxon>Tracheophyta</taxon>
        <taxon>Spermatophyta</taxon>
        <taxon>Pinopsida</taxon>
        <taxon>Pinidae</taxon>
        <taxon>Conifers II</taxon>
        <taxon>Cupressales</taxon>
        <taxon>Taxaceae</taxon>
        <taxon>Taxus</taxon>
    </lineage>
</organism>
<feature type="non-terminal residue" evidence="8">
    <location>
        <position position="1"/>
    </location>
</feature>
<keyword evidence="7" id="KW-0732">Signal</keyword>
<accession>A0AA38KXF6</accession>
<comment type="caution">
    <text evidence="8">The sequence shown here is derived from an EMBL/GenBank/DDBJ whole genome shotgun (WGS) entry which is preliminary data.</text>
</comment>
<evidence type="ECO:0000313" key="8">
    <source>
        <dbReference type="EMBL" id="KAH9306547.1"/>
    </source>
</evidence>
<feature type="signal peptide" evidence="7">
    <location>
        <begin position="1"/>
        <end position="28"/>
    </location>
</feature>
<protein>
    <recommendedName>
        <fullName evidence="2">pyridoxal kinase</fullName>
        <ecNumber evidence="2">2.7.1.35</ecNumber>
    </recommendedName>
</protein>
<name>A0AA38KXF6_TAXCH</name>
<dbReference type="AlphaFoldDB" id="A0AA38KXF6"/>
<reference evidence="8 9" key="1">
    <citation type="journal article" date="2021" name="Nat. Plants">
        <title>The Taxus genome provides insights into paclitaxel biosynthesis.</title>
        <authorList>
            <person name="Xiong X."/>
            <person name="Gou J."/>
            <person name="Liao Q."/>
            <person name="Li Y."/>
            <person name="Zhou Q."/>
            <person name="Bi G."/>
            <person name="Li C."/>
            <person name="Du R."/>
            <person name="Wang X."/>
            <person name="Sun T."/>
            <person name="Guo L."/>
            <person name="Liang H."/>
            <person name="Lu P."/>
            <person name="Wu Y."/>
            <person name="Zhang Z."/>
            <person name="Ro D.K."/>
            <person name="Shang Y."/>
            <person name="Huang S."/>
            <person name="Yan J."/>
        </authorList>
    </citation>
    <scope>NUCLEOTIDE SEQUENCE [LARGE SCALE GENOMIC DNA]</scope>
    <source>
        <strain evidence="8">Ta-2019</strain>
    </source>
</reference>
<feature type="chain" id="PRO_5041302930" description="pyridoxal kinase" evidence="7">
    <location>
        <begin position="29"/>
        <end position="156"/>
    </location>
</feature>
<dbReference type="EC" id="2.7.1.35" evidence="2"/>
<dbReference type="EMBL" id="JAHRHJ020000008">
    <property type="protein sequence ID" value="KAH9306547.1"/>
    <property type="molecule type" value="Genomic_DNA"/>
</dbReference>
<dbReference type="GO" id="GO:0008478">
    <property type="term" value="F:pyridoxal kinase activity"/>
    <property type="evidence" value="ECO:0007669"/>
    <property type="project" value="UniProtKB-EC"/>
</dbReference>
<keyword evidence="3" id="KW-0808">Transferase</keyword>
<keyword evidence="4" id="KW-0547">Nucleotide-binding</keyword>
<dbReference type="PANTHER" id="PTHR10534:SF2">
    <property type="entry name" value="PYRIDOXAL KINASE"/>
    <property type="match status" value="1"/>
</dbReference>
<comment type="similarity">
    <text evidence="1">Belongs to the pyridoxine kinase family.</text>
</comment>
<dbReference type="PANTHER" id="PTHR10534">
    <property type="entry name" value="PYRIDOXAL KINASE"/>
    <property type="match status" value="1"/>
</dbReference>
<dbReference type="GO" id="GO:0009443">
    <property type="term" value="P:pyridoxal 5'-phosphate salvage"/>
    <property type="evidence" value="ECO:0007669"/>
    <property type="project" value="InterPro"/>
</dbReference>
<evidence type="ECO:0000256" key="5">
    <source>
        <dbReference type="ARBA" id="ARBA00022777"/>
    </source>
</evidence>
<dbReference type="GO" id="GO:0005829">
    <property type="term" value="C:cytosol"/>
    <property type="evidence" value="ECO:0007669"/>
    <property type="project" value="TreeGrafter"/>
</dbReference>
<evidence type="ECO:0000256" key="3">
    <source>
        <dbReference type="ARBA" id="ARBA00022679"/>
    </source>
</evidence>